<comment type="caution">
    <text evidence="3">The sequence shown here is derived from an EMBL/GenBank/DDBJ whole genome shotgun (WGS) entry which is preliminary data.</text>
</comment>
<keyword evidence="4" id="KW-1185">Reference proteome</keyword>
<dbReference type="InterPro" id="IPR051267">
    <property type="entry name" value="STEAP_metalloreductase"/>
</dbReference>
<proteinExistence type="predicted"/>
<evidence type="ECO:0000259" key="2">
    <source>
        <dbReference type="Pfam" id="PF03807"/>
    </source>
</evidence>
<gene>
    <name evidence="3" type="ORF">RNC47_23275</name>
</gene>
<dbReference type="InterPro" id="IPR036291">
    <property type="entry name" value="NAD(P)-bd_dom_sf"/>
</dbReference>
<reference evidence="4" key="1">
    <citation type="submission" date="2023-07" db="EMBL/GenBank/DDBJ databases">
        <title>30 novel species of actinomycetes from the DSMZ collection.</title>
        <authorList>
            <person name="Nouioui I."/>
        </authorList>
    </citation>
    <scope>NUCLEOTIDE SEQUENCE [LARGE SCALE GENOMIC DNA]</scope>
    <source>
        <strain evidence="4">DSM 44918</strain>
    </source>
</reference>
<evidence type="ECO:0000256" key="1">
    <source>
        <dbReference type="ARBA" id="ARBA00023002"/>
    </source>
</evidence>
<evidence type="ECO:0000313" key="3">
    <source>
        <dbReference type="EMBL" id="MDT0321257.1"/>
    </source>
</evidence>
<evidence type="ECO:0000313" key="4">
    <source>
        <dbReference type="Proteomes" id="UP001183420"/>
    </source>
</evidence>
<dbReference type="Proteomes" id="UP001183420">
    <property type="component" value="Unassembled WGS sequence"/>
</dbReference>
<feature type="domain" description="Pyrroline-5-carboxylate reductase catalytic N-terminal" evidence="2">
    <location>
        <begin position="4"/>
        <end position="92"/>
    </location>
</feature>
<accession>A0ABU2LUI6</accession>
<dbReference type="InterPro" id="IPR028939">
    <property type="entry name" value="P5C_Rdtase_cat_N"/>
</dbReference>
<name>A0ABU2LUI6_9ACTN</name>
<dbReference type="EMBL" id="JAVREM010000037">
    <property type="protein sequence ID" value="MDT0321257.1"/>
    <property type="molecule type" value="Genomic_DNA"/>
</dbReference>
<sequence length="230" mass="23938">MTTLGLIGSGNIGGTVARLAIAAGLDVVVSNSRGPETLVGLVQELGDRARAGTTEEAAEDGDIVVVSIPLKAYRDVPVTPLAGKLVLETLNYYPQRDGNVPELDSGETTSSELVQRHLAGAQVVKAFNNIYWGHLLNYARPSGAEDRSALPIAGDDAEAKARATELLDRLGWDAVDAGTLADSWRFQPGTPAYGAPYMADPKVGFEGLATDPGTTAPAAKVRAALAAATR</sequence>
<dbReference type="Pfam" id="PF03807">
    <property type="entry name" value="F420_oxidored"/>
    <property type="match status" value="1"/>
</dbReference>
<keyword evidence="1" id="KW-0560">Oxidoreductase</keyword>
<protein>
    <submittedName>
        <fullName evidence="3">NADPH-dependent F420 reductase</fullName>
    </submittedName>
</protein>
<dbReference type="SUPFAM" id="SSF51735">
    <property type="entry name" value="NAD(P)-binding Rossmann-fold domains"/>
    <property type="match status" value="1"/>
</dbReference>
<dbReference type="PANTHER" id="PTHR14239:SF10">
    <property type="entry name" value="REDUCTASE"/>
    <property type="match status" value="1"/>
</dbReference>
<organism evidence="3 4">
    <name type="scientific">Streptomyces millisiae</name>
    <dbReference type="NCBI Taxonomy" id="3075542"/>
    <lineage>
        <taxon>Bacteria</taxon>
        <taxon>Bacillati</taxon>
        <taxon>Actinomycetota</taxon>
        <taxon>Actinomycetes</taxon>
        <taxon>Kitasatosporales</taxon>
        <taxon>Streptomycetaceae</taxon>
        <taxon>Streptomyces</taxon>
    </lineage>
</organism>
<dbReference type="Gene3D" id="3.40.50.720">
    <property type="entry name" value="NAD(P)-binding Rossmann-like Domain"/>
    <property type="match status" value="1"/>
</dbReference>
<dbReference type="PANTHER" id="PTHR14239">
    <property type="entry name" value="DUDULIN-RELATED"/>
    <property type="match status" value="1"/>
</dbReference>
<dbReference type="RefSeq" id="WP_311601464.1">
    <property type="nucleotide sequence ID" value="NZ_JAVREM010000037.1"/>
</dbReference>